<name>A0A423X654_9PEZI</name>
<accession>A0A423X654</accession>
<comment type="caution">
    <text evidence="2">The sequence shown here is derived from an EMBL/GenBank/DDBJ whole genome shotgun (WGS) entry which is preliminary data.</text>
</comment>
<organism evidence="2 3">
    <name type="scientific">Cytospora schulzeri</name>
    <dbReference type="NCBI Taxonomy" id="448051"/>
    <lineage>
        <taxon>Eukaryota</taxon>
        <taxon>Fungi</taxon>
        <taxon>Dikarya</taxon>
        <taxon>Ascomycota</taxon>
        <taxon>Pezizomycotina</taxon>
        <taxon>Sordariomycetes</taxon>
        <taxon>Sordariomycetidae</taxon>
        <taxon>Diaporthales</taxon>
        <taxon>Cytosporaceae</taxon>
        <taxon>Cytospora</taxon>
    </lineage>
</organism>
<feature type="region of interest" description="Disordered" evidence="1">
    <location>
        <begin position="76"/>
        <end position="112"/>
    </location>
</feature>
<evidence type="ECO:0000256" key="1">
    <source>
        <dbReference type="SAM" id="MobiDB-lite"/>
    </source>
</evidence>
<dbReference type="AlphaFoldDB" id="A0A423X654"/>
<gene>
    <name evidence="2" type="ORF">VMCG_01537</name>
</gene>
<dbReference type="OrthoDB" id="5979581at2759"/>
<sequence length="112" mass="12967">MEDDFQDLPDWKFHPAGFDGCEDIERYEPGCTIFRLHSGHDIFLDHGTHYPADVLQQIQEFLGELPDDLAQAHFDEYGYPTESESGKPLTNFRDPKTRHQDLGRPAIAQYEE</sequence>
<keyword evidence="3" id="KW-1185">Reference proteome</keyword>
<proteinExistence type="predicted"/>
<evidence type="ECO:0000313" key="3">
    <source>
        <dbReference type="Proteomes" id="UP000283895"/>
    </source>
</evidence>
<evidence type="ECO:0000313" key="2">
    <source>
        <dbReference type="EMBL" id="ROW11419.1"/>
    </source>
</evidence>
<dbReference type="EMBL" id="LKEA01000002">
    <property type="protein sequence ID" value="ROW11419.1"/>
    <property type="molecule type" value="Genomic_DNA"/>
</dbReference>
<feature type="compositionally biased region" description="Basic and acidic residues" evidence="1">
    <location>
        <begin position="93"/>
        <end position="102"/>
    </location>
</feature>
<protein>
    <submittedName>
        <fullName evidence="2">Uncharacterized protein</fullName>
    </submittedName>
</protein>
<dbReference type="Proteomes" id="UP000283895">
    <property type="component" value="Unassembled WGS sequence"/>
</dbReference>
<reference evidence="2 3" key="1">
    <citation type="submission" date="2015-09" db="EMBL/GenBank/DDBJ databases">
        <title>Host preference determinants of Valsa canker pathogens revealed by comparative genomics.</title>
        <authorList>
            <person name="Yin Z."/>
            <person name="Huang L."/>
        </authorList>
    </citation>
    <scope>NUCLEOTIDE SEQUENCE [LARGE SCALE GENOMIC DNA]</scope>
    <source>
        <strain evidence="2 3">03-1</strain>
    </source>
</reference>